<evidence type="ECO:0000313" key="1">
    <source>
        <dbReference type="EMBL" id="PPR94581.1"/>
    </source>
</evidence>
<gene>
    <name evidence="1" type="ORF">GOBAR_AA26090</name>
</gene>
<dbReference type="AlphaFoldDB" id="A0A2P5WU25"/>
<evidence type="ECO:0000313" key="2">
    <source>
        <dbReference type="Proteomes" id="UP000239757"/>
    </source>
</evidence>
<dbReference type="OrthoDB" id="1001345at2759"/>
<dbReference type="PANTHER" id="PTHR31286:SF99">
    <property type="entry name" value="DUF4283 DOMAIN-CONTAINING PROTEIN"/>
    <property type="match status" value="1"/>
</dbReference>
<name>A0A2P5WU25_GOSBA</name>
<dbReference type="InterPro" id="IPR040256">
    <property type="entry name" value="At4g02000-like"/>
</dbReference>
<organism evidence="1 2">
    <name type="scientific">Gossypium barbadense</name>
    <name type="common">Sea Island cotton</name>
    <name type="synonym">Hibiscus barbadensis</name>
    <dbReference type="NCBI Taxonomy" id="3634"/>
    <lineage>
        <taxon>Eukaryota</taxon>
        <taxon>Viridiplantae</taxon>
        <taxon>Streptophyta</taxon>
        <taxon>Embryophyta</taxon>
        <taxon>Tracheophyta</taxon>
        <taxon>Spermatophyta</taxon>
        <taxon>Magnoliopsida</taxon>
        <taxon>eudicotyledons</taxon>
        <taxon>Gunneridae</taxon>
        <taxon>Pentapetalae</taxon>
        <taxon>rosids</taxon>
        <taxon>malvids</taxon>
        <taxon>Malvales</taxon>
        <taxon>Malvaceae</taxon>
        <taxon>Malvoideae</taxon>
        <taxon>Gossypium</taxon>
    </lineage>
</organism>
<dbReference type="EMBL" id="KZ666483">
    <property type="protein sequence ID" value="PPR94581.1"/>
    <property type="molecule type" value="Genomic_DNA"/>
</dbReference>
<proteinExistence type="predicted"/>
<protein>
    <submittedName>
        <fullName evidence="1">Uncharacterized protein</fullName>
    </submittedName>
</protein>
<dbReference type="PANTHER" id="PTHR31286">
    <property type="entry name" value="GLYCINE-RICH CELL WALL STRUCTURAL PROTEIN 1.8-LIKE"/>
    <property type="match status" value="1"/>
</dbReference>
<accession>A0A2P5WU25</accession>
<sequence>MLSTTLPTVEFTVGENPLGSNNGVSRATKKVRTKTELLPDTDDSTMDGNGQKVQGSEVPRASYKLALLGASPVPAQNALMEQDFALTKGDMITEVVEGVLLITFFDRIQEYIERRMSRTIICENDEDDYTWALVGESLVIFGRYLIIRPWSSDFSMAQNEIESQVVWIRLPGLPKGGRFARLAVYVDLRKSLVSKVKINDRLQRVESQEFNREWRRRPLALGCWWNGGREEVISQEWLGTMEVRKMEQNQGLGSIGDLGFQVTKSQPKEVKVG</sequence>
<reference evidence="1 2" key="1">
    <citation type="submission" date="2015-01" db="EMBL/GenBank/DDBJ databases">
        <title>Genome of allotetraploid Gossypium barbadense reveals genomic plasticity and fiber elongation in cotton evolution.</title>
        <authorList>
            <person name="Chen X."/>
            <person name="Liu X."/>
            <person name="Zhao B."/>
            <person name="Zheng H."/>
            <person name="Hu Y."/>
            <person name="Lu G."/>
            <person name="Yang C."/>
            <person name="Chen J."/>
            <person name="Shan C."/>
            <person name="Zhang L."/>
            <person name="Zhou Y."/>
            <person name="Wang L."/>
            <person name="Guo W."/>
            <person name="Bai Y."/>
            <person name="Ruan J."/>
            <person name="Shangguan X."/>
            <person name="Mao Y."/>
            <person name="Jiang J."/>
            <person name="Zhu Y."/>
            <person name="Lei J."/>
            <person name="Kang H."/>
            <person name="Chen S."/>
            <person name="He X."/>
            <person name="Wang R."/>
            <person name="Wang Y."/>
            <person name="Chen J."/>
            <person name="Wang L."/>
            <person name="Yu S."/>
            <person name="Wang B."/>
            <person name="Wei J."/>
            <person name="Song S."/>
            <person name="Lu X."/>
            <person name="Gao Z."/>
            <person name="Gu W."/>
            <person name="Deng X."/>
            <person name="Ma D."/>
            <person name="Wang S."/>
            <person name="Liang W."/>
            <person name="Fang L."/>
            <person name="Cai C."/>
            <person name="Zhu X."/>
            <person name="Zhou B."/>
            <person name="Zhang Y."/>
            <person name="Chen Z."/>
            <person name="Xu S."/>
            <person name="Zhu R."/>
            <person name="Wang S."/>
            <person name="Zhang T."/>
            <person name="Zhao G."/>
        </authorList>
    </citation>
    <scope>NUCLEOTIDE SEQUENCE [LARGE SCALE GENOMIC DNA]</scope>
    <source>
        <strain evidence="2">cv. Xinhai21</strain>
        <tissue evidence="1">Leaf</tissue>
    </source>
</reference>
<dbReference type="Proteomes" id="UP000239757">
    <property type="component" value="Unassembled WGS sequence"/>
</dbReference>